<dbReference type="PRINTS" id="PR01415">
    <property type="entry name" value="ANKYRIN"/>
</dbReference>
<dbReference type="SMART" id="SM00248">
    <property type="entry name" value="ANK"/>
    <property type="match status" value="3"/>
</dbReference>
<protein>
    <submittedName>
        <fullName evidence="4">Uncharacterized protein</fullName>
    </submittedName>
</protein>
<dbReference type="InParanoid" id="A0A0G4ECX4"/>
<feature type="region of interest" description="Disordered" evidence="3">
    <location>
        <begin position="1"/>
        <end position="93"/>
    </location>
</feature>
<dbReference type="PhylomeDB" id="A0A0G4ECX4"/>
<evidence type="ECO:0000256" key="2">
    <source>
        <dbReference type="ARBA" id="ARBA00023043"/>
    </source>
</evidence>
<dbReference type="InterPro" id="IPR036770">
    <property type="entry name" value="Ankyrin_rpt-contain_sf"/>
</dbReference>
<organism evidence="4 5">
    <name type="scientific">Vitrella brassicaformis (strain CCMP3155)</name>
    <dbReference type="NCBI Taxonomy" id="1169540"/>
    <lineage>
        <taxon>Eukaryota</taxon>
        <taxon>Sar</taxon>
        <taxon>Alveolata</taxon>
        <taxon>Colpodellida</taxon>
        <taxon>Vitrellaceae</taxon>
        <taxon>Vitrella</taxon>
    </lineage>
</organism>
<feature type="compositionally biased region" description="Acidic residues" evidence="3">
    <location>
        <begin position="1"/>
        <end position="13"/>
    </location>
</feature>
<evidence type="ECO:0000256" key="3">
    <source>
        <dbReference type="SAM" id="MobiDB-lite"/>
    </source>
</evidence>
<proteinExistence type="predicted"/>
<gene>
    <name evidence="4" type="ORF">Vbra_3668</name>
</gene>
<feature type="compositionally biased region" description="Acidic residues" evidence="3">
    <location>
        <begin position="46"/>
        <end position="81"/>
    </location>
</feature>
<name>A0A0G4ECX4_VITBC</name>
<dbReference type="OrthoDB" id="194358at2759"/>
<evidence type="ECO:0000256" key="1">
    <source>
        <dbReference type="ARBA" id="ARBA00022737"/>
    </source>
</evidence>
<keyword evidence="2" id="KW-0040">ANK repeat</keyword>
<dbReference type="VEuPathDB" id="CryptoDB:Vbra_3668"/>
<dbReference type="PANTHER" id="PTHR24198:SF165">
    <property type="entry name" value="ANKYRIN REPEAT-CONTAINING PROTEIN-RELATED"/>
    <property type="match status" value="1"/>
</dbReference>
<dbReference type="PANTHER" id="PTHR24198">
    <property type="entry name" value="ANKYRIN REPEAT AND PROTEIN KINASE DOMAIN-CONTAINING PROTEIN"/>
    <property type="match status" value="1"/>
</dbReference>
<dbReference type="Gene3D" id="1.25.40.20">
    <property type="entry name" value="Ankyrin repeat-containing domain"/>
    <property type="match status" value="1"/>
</dbReference>
<dbReference type="AlphaFoldDB" id="A0A0G4ECX4"/>
<evidence type="ECO:0000313" key="5">
    <source>
        <dbReference type="Proteomes" id="UP000041254"/>
    </source>
</evidence>
<sequence>MADGDGDDADDVGEEGHSGGGPTEDDNRNGIDSDEQQQQQGGMADEMADEEGSDSESEDGDSDGAGDDMNEDDNEEPDEYSDMFSDSSDAGYEEAGHPVVAATSVTVPDGCVGVNDIEARFPIGTNEATKQLGLGVIGRTITDPRQVTDLIQQEAADPNVIPRLRKKASMLPGRAHSLLCLAIDNLSDNAIPTIRAEIDEGADRVVTMPQWSSDGLQGGVTTALIERGADINVGRTDHDEDPRPICLAIASGNETTFSILVERDDIDLRGATVMKLPCPLRDPPSDYLQLLWSMFQRLIDRDPTLAAEQRFNHNLVHLAATRAGSHYPKSFIYAYLDLITQHGADMTAVDGIGWTPLHYAAESGSPYVADYLCRKLPADQIDRHVLISNHTPLAMAAKQLDLLLQVQEAENYEGAEITEEECRAESDKVKAIIHSLLRIGADINSLPTAREERRRRRQLVLTEYTTVFKEVGPAFMSAVNAALAPHRGLAALLTPRLAVGPQEAPIFGWRIASYLFDMDAAQEAIGEAIGVRHTDMARRLCAAAEHLVRSAVYRASSNREVVGGTADVGGQVVRVPQLQCFVVGGVGGREMELREVVQRAILDEAVKWGLAGEIDNGFNKDVAAVVWGALGCLEKGRDGRVSFRSLQLT</sequence>
<keyword evidence="5" id="KW-1185">Reference proteome</keyword>
<dbReference type="SUPFAM" id="SSF48403">
    <property type="entry name" value="Ankyrin repeat"/>
    <property type="match status" value="1"/>
</dbReference>
<evidence type="ECO:0000313" key="4">
    <source>
        <dbReference type="EMBL" id="CEL93407.1"/>
    </source>
</evidence>
<dbReference type="Pfam" id="PF13637">
    <property type="entry name" value="Ank_4"/>
    <property type="match status" value="1"/>
</dbReference>
<dbReference type="InterPro" id="IPR002110">
    <property type="entry name" value="Ankyrin_rpt"/>
</dbReference>
<keyword evidence="1" id="KW-0677">Repeat</keyword>
<dbReference type="Proteomes" id="UP000041254">
    <property type="component" value="Unassembled WGS sequence"/>
</dbReference>
<accession>A0A0G4ECX4</accession>
<reference evidence="4 5" key="1">
    <citation type="submission" date="2014-11" db="EMBL/GenBank/DDBJ databases">
        <authorList>
            <person name="Zhu J."/>
            <person name="Qi W."/>
            <person name="Song R."/>
        </authorList>
    </citation>
    <scope>NUCLEOTIDE SEQUENCE [LARGE SCALE GENOMIC DNA]</scope>
</reference>
<dbReference type="EMBL" id="CDMY01000164">
    <property type="protein sequence ID" value="CEL93407.1"/>
    <property type="molecule type" value="Genomic_DNA"/>
</dbReference>